<organism evidence="3 4">
    <name type="scientific">Populus trichocarpa</name>
    <name type="common">Western balsam poplar</name>
    <name type="synonym">Populus balsamifera subsp. trichocarpa</name>
    <dbReference type="NCBI Taxonomy" id="3694"/>
    <lineage>
        <taxon>Eukaryota</taxon>
        <taxon>Viridiplantae</taxon>
        <taxon>Streptophyta</taxon>
        <taxon>Embryophyta</taxon>
        <taxon>Tracheophyta</taxon>
        <taxon>Spermatophyta</taxon>
        <taxon>Magnoliopsida</taxon>
        <taxon>eudicotyledons</taxon>
        <taxon>Gunneridae</taxon>
        <taxon>Pentapetalae</taxon>
        <taxon>rosids</taxon>
        <taxon>fabids</taxon>
        <taxon>Malpighiales</taxon>
        <taxon>Salicaceae</taxon>
        <taxon>Saliceae</taxon>
        <taxon>Populus</taxon>
    </lineage>
</organism>
<dbReference type="PANTHER" id="PTHR31704">
    <property type="entry name" value="MYB/SANT-LIKE DNA-BINDING DOMAIN PROTEIN-RELATED"/>
    <property type="match status" value="1"/>
</dbReference>
<dbReference type="PANTHER" id="PTHR31704:SF37">
    <property type="entry name" value="HEAT SHOCK PROTEIN"/>
    <property type="match status" value="1"/>
</dbReference>
<dbReference type="STRING" id="3694.A0A2K1ZJR4"/>
<protein>
    <recommendedName>
        <fullName evidence="2">Myb/SANT-like domain-containing protein</fullName>
    </recommendedName>
</protein>
<dbReference type="InterPro" id="IPR024752">
    <property type="entry name" value="Myb/SANT-like_dom"/>
</dbReference>
<accession>A0A2K1ZJR4</accession>
<feature type="region of interest" description="Disordered" evidence="1">
    <location>
        <begin position="239"/>
        <end position="267"/>
    </location>
</feature>
<dbReference type="AlphaFoldDB" id="A0A2K1ZJR4"/>
<reference evidence="3 4" key="1">
    <citation type="journal article" date="2006" name="Science">
        <title>The genome of black cottonwood, Populus trichocarpa (Torr. &amp; Gray).</title>
        <authorList>
            <person name="Tuskan G.A."/>
            <person name="Difazio S."/>
            <person name="Jansson S."/>
            <person name="Bohlmann J."/>
            <person name="Grigoriev I."/>
            <person name="Hellsten U."/>
            <person name="Putnam N."/>
            <person name="Ralph S."/>
            <person name="Rombauts S."/>
            <person name="Salamov A."/>
            <person name="Schein J."/>
            <person name="Sterck L."/>
            <person name="Aerts A."/>
            <person name="Bhalerao R.R."/>
            <person name="Bhalerao R.P."/>
            <person name="Blaudez D."/>
            <person name="Boerjan W."/>
            <person name="Brun A."/>
            <person name="Brunner A."/>
            <person name="Busov V."/>
            <person name="Campbell M."/>
            <person name="Carlson J."/>
            <person name="Chalot M."/>
            <person name="Chapman J."/>
            <person name="Chen G.L."/>
            <person name="Cooper D."/>
            <person name="Coutinho P.M."/>
            <person name="Couturier J."/>
            <person name="Covert S."/>
            <person name="Cronk Q."/>
            <person name="Cunningham R."/>
            <person name="Davis J."/>
            <person name="Degroeve S."/>
            <person name="Dejardin A."/>
            <person name="Depamphilis C."/>
            <person name="Detter J."/>
            <person name="Dirks B."/>
            <person name="Dubchak I."/>
            <person name="Duplessis S."/>
            <person name="Ehlting J."/>
            <person name="Ellis B."/>
            <person name="Gendler K."/>
            <person name="Goodstein D."/>
            <person name="Gribskov M."/>
            <person name="Grimwood J."/>
            <person name="Groover A."/>
            <person name="Gunter L."/>
            <person name="Hamberger B."/>
            <person name="Heinze B."/>
            <person name="Helariutta Y."/>
            <person name="Henrissat B."/>
            <person name="Holligan D."/>
            <person name="Holt R."/>
            <person name="Huang W."/>
            <person name="Islam-Faridi N."/>
            <person name="Jones S."/>
            <person name="Jones-Rhoades M."/>
            <person name="Jorgensen R."/>
            <person name="Joshi C."/>
            <person name="Kangasjarvi J."/>
            <person name="Karlsson J."/>
            <person name="Kelleher C."/>
            <person name="Kirkpatrick R."/>
            <person name="Kirst M."/>
            <person name="Kohler A."/>
            <person name="Kalluri U."/>
            <person name="Larimer F."/>
            <person name="Leebens-Mack J."/>
            <person name="Leple J.C."/>
            <person name="Locascio P."/>
            <person name="Lou Y."/>
            <person name="Lucas S."/>
            <person name="Martin F."/>
            <person name="Montanini B."/>
            <person name="Napoli C."/>
            <person name="Nelson D.R."/>
            <person name="Nelson C."/>
            <person name="Nieminen K."/>
            <person name="Nilsson O."/>
            <person name="Pereda V."/>
            <person name="Peter G."/>
            <person name="Philippe R."/>
            <person name="Pilate G."/>
            <person name="Poliakov A."/>
            <person name="Razumovskaya J."/>
            <person name="Richardson P."/>
            <person name="Rinaldi C."/>
            <person name="Ritland K."/>
            <person name="Rouze P."/>
            <person name="Ryaboy D."/>
            <person name="Schmutz J."/>
            <person name="Schrader J."/>
            <person name="Segerman B."/>
            <person name="Shin H."/>
            <person name="Siddiqui A."/>
            <person name="Sterky F."/>
            <person name="Terry A."/>
            <person name="Tsai C.J."/>
            <person name="Uberbacher E."/>
            <person name="Unneberg P."/>
            <person name="Vahala J."/>
            <person name="Wall K."/>
            <person name="Wessler S."/>
            <person name="Yang G."/>
            <person name="Yin T."/>
            <person name="Douglas C."/>
            <person name="Marra M."/>
            <person name="Sandberg G."/>
            <person name="Van de Peer Y."/>
            <person name="Rokhsar D."/>
        </authorList>
    </citation>
    <scope>NUCLEOTIDE SEQUENCE [LARGE SCALE GENOMIC DNA]</scope>
    <source>
        <strain evidence="4">cv. Nisqually</strain>
    </source>
</reference>
<feature type="compositionally biased region" description="Acidic residues" evidence="1">
    <location>
        <begin position="252"/>
        <end position="267"/>
    </location>
</feature>
<feature type="domain" description="Myb/SANT-like" evidence="2">
    <location>
        <begin position="3"/>
        <end position="89"/>
    </location>
</feature>
<name>A0A2K1ZJR4_POPTR</name>
<dbReference type="EMBL" id="CM009297">
    <property type="protein sequence ID" value="PNT25519.1"/>
    <property type="molecule type" value="Genomic_DNA"/>
</dbReference>
<dbReference type="InParanoid" id="A0A2K1ZJR4"/>
<dbReference type="Pfam" id="PF12776">
    <property type="entry name" value="Myb_DNA-bind_3"/>
    <property type="match status" value="1"/>
</dbReference>
<gene>
    <name evidence="3" type="ORF">POPTR_008G189300</name>
</gene>
<keyword evidence="4" id="KW-1185">Reference proteome</keyword>
<dbReference type="Proteomes" id="UP000006729">
    <property type="component" value="Chromosome 8"/>
</dbReference>
<evidence type="ECO:0000313" key="3">
    <source>
        <dbReference type="EMBL" id="PNT25519.1"/>
    </source>
</evidence>
<evidence type="ECO:0000259" key="2">
    <source>
        <dbReference type="Pfam" id="PF12776"/>
    </source>
</evidence>
<evidence type="ECO:0000256" key="1">
    <source>
        <dbReference type="SAM" id="MobiDB-lite"/>
    </source>
</evidence>
<sequence length="267" mass="29795">MLHAFCDICIKAIEQGMRPNTHFDKAGWKYVMNGFKDQTGHALTKAQLKNKWDRIKKDWRIWKRLISETGVGWSAELGTISAPDEWWKAKNQEIHRARKFRHAGIDPTLCCKYDIMFTNTVATGQYAWAPSQGLNSDEDGVGERQTNAVNEDPYIEEGSGDSEEDSLPNFIVDVSNMVIDVTFANNTSNLTGSSGKRKDMDANWFNALFDDHYENIMNNVGRYVSDGFAGTSSGSGFGGSFGAGYGNNNNEVQDDDQNQQDDDDSGD</sequence>
<proteinExistence type="predicted"/>
<evidence type="ECO:0000313" key="4">
    <source>
        <dbReference type="Proteomes" id="UP000006729"/>
    </source>
</evidence>